<dbReference type="Gene3D" id="3.40.50.300">
    <property type="entry name" value="P-loop containing nucleotide triphosphate hydrolases"/>
    <property type="match status" value="1"/>
</dbReference>
<feature type="compositionally biased region" description="Low complexity" evidence="1">
    <location>
        <begin position="296"/>
        <end position="310"/>
    </location>
</feature>
<comment type="caution">
    <text evidence="2">The sequence shown here is derived from an EMBL/GenBank/DDBJ whole genome shotgun (WGS) entry which is preliminary data.</text>
</comment>
<protein>
    <submittedName>
        <fullName evidence="2">AAA family ATPase</fullName>
    </submittedName>
</protein>
<keyword evidence="3" id="KW-1185">Reference proteome</keyword>
<dbReference type="Pfam" id="PF13671">
    <property type="entry name" value="AAA_33"/>
    <property type="match status" value="1"/>
</dbReference>
<evidence type="ECO:0000313" key="2">
    <source>
        <dbReference type="EMBL" id="MFD0691721.1"/>
    </source>
</evidence>
<name>A0ABW2Y5Z3_9ACTN</name>
<accession>A0ABW2Y5Z3</accession>
<reference evidence="3" key="1">
    <citation type="journal article" date="2019" name="Int. J. Syst. Evol. Microbiol.">
        <title>The Global Catalogue of Microorganisms (GCM) 10K type strain sequencing project: providing services to taxonomists for standard genome sequencing and annotation.</title>
        <authorList>
            <consortium name="The Broad Institute Genomics Platform"/>
            <consortium name="The Broad Institute Genome Sequencing Center for Infectious Disease"/>
            <person name="Wu L."/>
            <person name="Ma J."/>
        </authorList>
    </citation>
    <scope>NUCLEOTIDE SEQUENCE [LARGE SCALE GENOMIC DNA]</scope>
    <source>
        <strain evidence="3">JCM 9371</strain>
    </source>
</reference>
<evidence type="ECO:0000256" key="1">
    <source>
        <dbReference type="SAM" id="MobiDB-lite"/>
    </source>
</evidence>
<dbReference type="Proteomes" id="UP001597063">
    <property type="component" value="Unassembled WGS sequence"/>
</dbReference>
<dbReference type="InterPro" id="IPR027417">
    <property type="entry name" value="P-loop_NTPase"/>
</dbReference>
<evidence type="ECO:0000313" key="3">
    <source>
        <dbReference type="Proteomes" id="UP001597063"/>
    </source>
</evidence>
<proteinExistence type="predicted"/>
<dbReference type="SUPFAM" id="SSF52540">
    <property type="entry name" value="P-loop containing nucleoside triphosphate hydrolases"/>
    <property type="match status" value="1"/>
</dbReference>
<feature type="region of interest" description="Disordered" evidence="1">
    <location>
        <begin position="1"/>
        <end position="21"/>
    </location>
</feature>
<sequence length="310" mass="34393">MAHGTIGGRGPRRRRRRAPGPAVSLLTRRGALLEHVLWIGGPPGAGKTTVARRLARRHGLRRYASDAHSWEHRERAVRDGVPAAVRFEALTREQLRAAPVEDRLAMTLQRERGPMTIDDLRALPASPLIVAEGTQVLPGMLPPGSRAVWLLPSPRVRRARLGARRGARGVPEVYLKMGEEIAAELDESDAPRLVVDDLTVEQTVAEVERFFAKELAEGPRARTVQERRELLRWANLADVERYHAFYSRPWNRVRIEDAVRSFACECGHPECEAEVALPVLRFPPSRTSVLAEGHRASAAGAESGSGQRGW</sequence>
<feature type="region of interest" description="Disordered" evidence="1">
    <location>
        <begin position="291"/>
        <end position="310"/>
    </location>
</feature>
<gene>
    <name evidence="2" type="ORF">ACFQZM_45030</name>
</gene>
<dbReference type="RefSeq" id="WP_207400235.1">
    <property type="nucleotide sequence ID" value="NZ_CAACUY010000236.1"/>
</dbReference>
<organism evidence="2 3">
    <name type="scientific">Actinomadura fibrosa</name>
    <dbReference type="NCBI Taxonomy" id="111802"/>
    <lineage>
        <taxon>Bacteria</taxon>
        <taxon>Bacillati</taxon>
        <taxon>Actinomycetota</taxon>
        <taxon>Actinomycetes</taxon>
        <taxon>Streptosporangiales</taxon>
        <taxon>Thermomonosporaceae</taxon>
        <taxon>Actinomadura</taxon>
    </lineage>
</organism>
<dbReference type="EMBL" id="JBHTGP010000032">
    <property type="protein sequence ID" value="MFD0691721.1"/>
    <property type="molecule type" value="Genomic_DNA"/>
</dbReference>